<proteinExistence type="predicted"/>
<keyword evidence="1" id="KW-0472">Membrane</keyword>
<name>A0AAT9FMZ3_9BACT</name>
<reference evidence="2" key="1">
    <citation type="submission" date="2024-07" db="EMBL/GenBank/DDBJ databases">
        <title>Complete genome sequence of Verrucomicrobiaceae bacterium NT6N.</title>
        <authorList>
            <person name="Huang C."/>
            <person name="Takami H."/>
            <person name="Hamasaki K."/>
        </authorList>
    </citation>
    <scope>NUCLEOTIDE SEQUENCE</scope>
    <source>
        <strain evidence="2">NT6N</strain>
    </source>
</reference>
<sequence>MVANLFYTARLSSTLDKNNNMNTESIYKKLAEMNDIKAESRDKFTDRLITVSTGALAFSITFRKALIGSAPEHVWLLKGAWIALAVSAVCGVFLHLGGASAAIRMVKAMKADPTRAYAGTHPIYRLLYLLVVLAFPSGLFMFMLFAVFNTN</sequence>
<dbReference type="KEGG" id="osu:NT6N_23650"/>
<feature type="transmembrane region" description="Helical" evidence="1">
    <location>
        <begin position="126"/>
        <end position="148"/>
    </location>
</feature>
<keyword evidence="1" id="KW-1133">Transmembrane helix</keyword>
<dbReference type="EMBL" id="AP026866">
    <property type="protein sequence ID" value="BDS07325.1"/>
    <property type="molecule type" value="Genomic_DNA"/>
</dbReference>
<feature type="transmembrane region" description="Helical" evidence="1">
    <location>
        <begin position="48"/>
        <end position="67"/>
    </location>
</feature>
<feature type="transmembrane region" description="Helical" evidence="1">
    <location>
        <begin position="79"/>
        <end position="106"/>
    </location>
</feature>
<dbReference type="AlphaFoldDB" id="A0AAT9FMZ3"/>
<protein>
    <recommendedName>
        <fullName evidence="3">DUF202 domain-containing protein</fullName>
    </recommendedName>
</protein>
<keyword evidence="1" id="KW-0812">Transmembrane</keyword>
<evidence type="ECO:0008006" key="3">
    <source>
        <dbReference type="Google" id="ProtNLM"/>
    </source>
</evidence>
<evidence type="ECO:0000256" key="1">
    <source>
        <dbReference type="SAM" id="Phobius"/>
    </source>
</evidence>
<gene>
    <name evidence="2" type="ORF">NT6N_23650</name>
</gene>
<accession>A0AAT9FMZ3</accession>
<organism evidence="2">
    <name type="scientific">Oceaniferula spumae</name>
    <dbReference type="NCBI Taxonomy" id="2979115"/>
    <lineage>
        <taxon>Bacteria</taxon>
        <taxon>Pseudomonadati</taxon>
        <taxon>Verrucomicrobiota</taxon>
        <taxon>Verrucomicrobiia</taxon>
        <taxon>Verrucomicrobiales</taxon>
        <taxon>Verrucomicrobiaceae</taxon>
        <taxon>Oceaniferula</taxon>
    </lineage>
</organism>
<evidence type="ECO:0000313" key="2">
    <source>
        <dbReference type="EMBL" id="BDS07325.1"/>
    </source>
</evidence>